<dbReference type="GO" id="GO:0005829">
    <property type="term" value="C:cytosol"/>
    <property type="evidence" value="ECO:0007669"/>
    <property type="project" value="TreeGrafter"/>
</dbReference>
<evidence type="ECO:0000313" key="6">
    <source>
        <dbReference type="EMBL" id="BCI59897.1"/>
    </source>
</evidence>
<dbReference type="PROSITE" id="PS51063">
    <property type="entry name" value="HTH_CRP_2"/>
    <property type="match status" value="1"/>
</dbReference>
<dbReference type="Gene3D" id="2.60.120.10">
    <property type="entry name" value="Jelly Rolls"/>
    <property type="match status" value="1"/>
</dbReference>
<keyword evidence="3" id="KW-0804">Transcription</keyword>
<dbReference type="PANTHER" id="PTHR24567:SF58">
    <property type="entry name" value="CYCLIC AMP-BINDING REGULATORY PROTEIN"/>
    <property type="match status" value="1"/>
</dbReference>
<feature type="domain" description="Cyclic nucleotide-binding" evidence="4">
    <location>
        <begin position="12"/>
        <end position="134"/>
    </location>
</feature>
<dbReference type="PANTHER" id="PTHR24567">
    <property type="entry name" value="CRP FAMILY TRANSCRIPTIONAL REGULATORY PROTEIN"/>
    <property type="match status" value="1"/>
</dbReference>
<gene>
    <name evidence="6" type="ORF">C12CBH8_05360</name>
</gene>
<name>A0A7I8CZH8_9FIRM</name>
<dbReference type="SMART" id="SM00100">
    <property type="entry name" value="cNMP"/>
    <property type="match status" value="1"/>
</dbReference>
<dbReference type="PROSITE" id="PS50042">
    <property type="entry name" value="CNMP_BINDING_3"/>
    <property type="match status" value="1"/>
</dbReference>
<keyword evidence="2" id="KW-0238">DNA-binding</keyword>
<dbReference type="InterPro" id="IPR000595">
    <property type="entry name" value="cNMP-bd_dom"/>
</dbReference>
<sequence length="217" mass="24239">MSDSFPLQNVPLFRGLEEGEMQSVLQCLSANVRDYPKGETIFHPGCPVKEVGLVLEGQVHLVKEDRWGNTALLSTIPPGELFGESYACAGAPLPLRATAAECCRILFLNMGKMLTTCSPTCRFHARLLENLLSILAGKNLFLAQKADILAQRTVREKLLNYLYYQSQMHNSSCFTIPLNRQQLADYLSVDRSSMTVELGKLSKEGVLKVERNKFELL</sequence>
<evidence type="ECO:0000256" key="2">
    <source>
        <dbReference type="ARBA" id="ARBA00023125"/>
    </source>
</evidence>
<keyword evidence="7" id="KW-1185">Reference proteome</keyword>
<dbReference type="InterPro" id="IPR036390">
    <property type="entry name" value="WH_DNA-bd_sf"/>
</dbReference>
<accession>A0A7I8CZH8</accession>
<dbReference type="InterPro" id="IPR018490">
    <property type="entry name" value="cNMP-bd_dom_sf"/>
</dbReference>
<dbReference type="GO" id="GO:0003677">
    <property type="term" value="F:DNA binding"/>
    <property type="evidence" value="ECO:0007669"/>
    <property type="project" value="UniProtKB-KW"/>
</dbReference>
<dbReference type="SUPFAM" id="SSF51206">
    <property type="entry name" value="cAMP-binding domain-like"/>
    <property type="match status" value="1"/>
</dbReference>
<reference evidence="7" key="1">
    <citation type="submission" date="2020-07" db="EMBL/GenBank/DDBJ databases">
        <title>Complete genome sequencing of Clostridia bacterium strain 12CBH8.</title>
        <authorList>
            <person name="Sakamoto M."/>
            <person name="Murakami T."/>
            <person name="Mori H."/>
        </authorList>
    </citation>
    <scope>NUCLEOTIDE SEQUENCE [LARGE SCALE GENOMIC DNA]</scope>
    <source>
        <strain evidence="7">12CBH8</strain>
    </source>
</reference>
<evidence type="ECO:0000256" key="1">
    <source>
        <dbReference type="ARBA" id="ARBA00023015"/>
    </source>
</evidence>
<dbReference type="InterPro" id="IPR014710">
    <property type="entry name" value="RmlC-like_jellyroll"/>
</dbReference>
<evidence type="ECO:0000256" key="3">
    <source>
        <dbReference type="ARBA" id="ARBA00023163"/>
    </source>
</evidence>
<dbReference type="Proteomes" id="UP000593890">
    <property type="component" value="Chromosome"/>
</dbReference>
<dbReference type="CDD" id="cd00038">
    <property type="entry name" value="CAP_ED"/>
    <property type="match status" value="1"/>
</dbReference>
<dbReference type="Pfam" id="PF00027">
    <property type="entry name" value="cNMP_binding"/>
    <property type="match status" value="1"/>
</dbReference>
<evidence type="ECO:0000313" key="7">
    <source>
        <dbReference type="Proteomes" id="UP000593890"/>
    </source>
</evidence>
<dbReference type="GO" id="GO:0003700">
    <property type="term" value="F:DNA-binding transcription factor activity"/>
    <property type="evidence" value="ECO:0007669"/>
    <property type="project" value="TreeGrafter"/>
</dbReference>
<organism evidence="6 7">
    <name type="scientific">Solibaculum mannosilyticum</name>
    <dbReference type="NCBI Taxonomy" id="2780922"/>
    <lineage>
        <taxon>Bacteria</taxon>
        <taxon>Bacillati</taxon>
        <taxon>Bacillota</taxon>
        <taxon>Clostridia</taxon>
        <taxon>Eubacteriales</taxon>
        <taxon>Oscillospiraceae</taxon>
        <taxon>Solibaculum</taxon>
    </lineage>
</organism>
<dbReference type="SUPFAM" id="SSF46785">
    <property type="entry name" value="Winged helix' DNA-binding domain"/>
    <property type="match status" value="1"/>
</dbReference>
<dbReference type="RefSeq" id="WP_090265911.1">
    <property type="nucleotide sequence ID" value="NZ_AP023321.1"/>
</dbReference>
<keyword evidence="1" id="KW-0805">Transcription regulation</keyword>
<dbReference type="InterPro" id="IPR050397">
    <property type="entry name" value="Env_Response_Regulators"/>
</dbReference>
<proteinExistence type="predicted"/>
<dbReference type="AlphaFoldDB" id="A0A7I8CZH8"/>
<dbReference type="InterPro" id="IPR012318">
    <property type="entry name" value="HTH_CRP"/>
</dbReference>
<protein>
    <submittedName>
        <fullName evidence="6">Crp/Fnr family transcriptional regulator</fullName>
    </submittedName>
</protein>
<dbReference type="EMBL" id="AP023321">
    <property type="protein sequence ID" value="BCI59897.1"/>
    <property type="molecule type" value="Genomic_DNA"/>
</dbReference>
<evidence type="ECO:0000259" key="5">
    <source>
        <dbReference type="PROSITE" id="PS51063"/>
    </source>
</evidence>
<dbReference type="Pfam" id="PF13545">
    <property type="entry name" value="HTH_Crp_2"/>
    <property type="match status" value="1"/>
</dbReference>
<feature type="domain" description="HTH crp-type" evidence="5">
    <location>
        <begin position="152"/>
        <end position="217"/>
    </location>
</feature>
<evidence type="ECO:0000259" key="4">
    <source>
        <dbReference type="PROSITE" id="PS50042"/>
    </source>
</evidence>
<dbReference type="KEGG" id="sman:C12CBH8_05360"/>